<evidence type="ECO:0000256" key="1">
    <source>
        <dbReference type="ARBA" id="ARBA00005417"/>
    </source>
</evidence>
<dbReference type="Proteomes" id="UP000589626">
    <property type="component" value="Unassembled WGS sequence"/>
</dbReference>
<dbReference type="CDD" id="cd03224">
    <property type="entry name" value="ABC_TM1139_LivF_branched"/>
    <property type="match status" value="1"/>
</dbReference>
<evidence type="ECO:0000256" key="2">
    <source>
        <dbReference type="ARBA" id="ARBA00022448"/>
    </source>
</evidence>
<dbReference type="InterPro" id="IPR052156">
    <property type="entry name" value="BCAA_Transport_ATP-bd_LivF"/>
</dbReference>
<evidence type="ECO:0000256" key="5">
    <source>
        <dbReference type="ARBA" id="ARBA00022970"/>
    </source>
</evidence>
<reference evidence="7 8" key="1">
    <citation type="submission" date="2020-08" db="EMBL/GenBank/DDBJ databases">
        <title>Sequencing the genomes of 1000 actinobacteria strains.</title>
        <authorList>
            <person name="Klenk H.-P."/>
        </authorList>
    </citation>
    <scope>NUCLEOTIDE SEQUENCE [LARGE SCALE GENOMIC DNA]</scope>
    <source>
        <strain evidence="7 8">DSM 105498</strain>
    </source>
</reference>
<evidence type="ECO:0000313" key="7">
    <source>
        <dbReference type="EMBL" id="MBB3041816.1"/>
    </source>
</evidence>
<proteinExistence type="inferred from homology"/>
<dbReference type="PANTHER" id="PTHR43820">
    <property type="entry name" value="HIGH-AFFINITY BRANCHED-CHAIN AMINO ACID TRANSPORT ATP-BINDING PROTEIN LIVF"/>
    <property type="match status" value="1"/>
</dbReference>
<evidence type="ECO:0000256" key="4">
    <source>
        <dbReference type="ARBA" id="ARBA00022840"/>
    </source>
</evidence>
<keyword evidence="8" id="KW-1185">Reference proteome</keyword>
<dbReference type="PANTHER" id="PTHR43820:SF2">
    <property type="entry name" value="ABC TRANSPORTER ATP-BINDING PROTEIN"/>
    <property type="match status" value="1"/>
</dbReference>
<feature type="domain" description="ABC transporter" evidence="6">
    <location>
        <begin position="9"/>
        <end position="240"/>
    </location>
</feature>
<dbReference type="SMART" id="SM00382">
    <property type="entry name" value="AAA"/>
    <property type="match status" value="1"/>
</dbReference>
<dbReference type="SUPFAM" id="SSF52540">
    <property type="entry name" value="P-loop containing nucleoside triphosphate hydrolases"/>
    <property type="match status" value="1"/>
</dbReference>
<name>A0A7W4VU51_9ACTN</name>
<keyword evidence="2" id="KW-0813">Transport</keyword>
<dbReference type="GO" id="GO:0005524">
    <property type="term" value="F:ATP binding"/>
    <property type="evidence" value="ECO:0007669"/>
    <property type="project" value="UniProtKB-KW"/>
</dbReference>
<dbReference type="RefSeq" id="WP_183591678.1">
    <property type="nucleotide sequence ID" value="NZ_JACHWR010000001.1"/>
</dbReference>
<dbReference type="PROSITE" id="PS50893">
    <property type="entry name" value="ABC_TRANSPORTER_2"/>
    <property type="match status" value="1"/>
</dbReference>
<comment type="caution">
    <text evidence="7">The sequence shown here is derived from an EMBL/GenBank/DDBJ whole genome shotgun (WGS) entry which is preliminary data.</text>
</comment>
<evidence type="ECO:0000259" key="6">
    <source>
        <dbReference type="PROSITE" id="PS50893"/>
    </source>
</evidence>
<organism evidence="7 8">
    <name type="scientific">Nocardioides soli</name>
    <dbReference type="NCBI Taxonomy" id="1036020"/>
    <lineage>
        <taxon>Bacteria</taxon>
        <taxon>Bacillati</taxon>
        <taxon>Actinomycetota</taxon>
        <taxon>Actinomycetes</taxon>
        <taxon>Propionibacteriales</taxon>
        <taxon>Nocardioidaceae</taxon>
        <taxon>Nocardioides</taxon>
    </lineage>
</organism>
<dbReference type="PROSITE" id="PS00211">
    <property type="entry name" value="ABC_TRANSPORTER_1"/>
    <property type="match status" value="1"/>
</dbReference>
<keyword evidence="5" id="KW-0029">Amino-acid transport</keyword>
<sequence length="240" mass="26163">MSEPVSDRLTVSGLDAWYGTAHVLFGLDLTVEGGRTLAVLGRNGAGKTTLLRSIARGMVTTTGEVRHGSHRLDRMRPDQAARSGVQLVPEDRRILTSLSVEENLLLGHRACGGREKRSVAEMVEMFPLLENLLSRRGFALSGGEQQLVAIARAMMASPTLLLLDEPSEGLAPRIVQEVGEGLRAIKERYAVTVVLAEQNVNFAMQNVDDVCVIDDGRIAFQGGGAEFQARPEIRDRYLKV</sequence>
<dbReference type="InterPro" id="IPR027417">
    <property type="entry name" value="P-loop_NTPase"/>
</dbReference>
<comment type="similarity">
    <text evidence="1">Belongs to the ABC transporter superfamily.</text>
</comment>
<gene>
    <name evidence="7" type="ORF">FHU40_001617</name>
</gene>
<dbReference type="GO" id="GO:0015807">
    <property type="term" value="P:L-amino acid transport"/>
    <property type="evidence" value="ECO:0007669"/>
    <property type="project" value="TreeGrafter"/>
</dbReference>
<protein>
    <submittedName>
        <fullName evidence="7">Branched-chain amino acid transport system ATP-binding protein</fullName>
    </submittedName>
</protein>
<dbReference type="EMBL" id="JACHWR010000001">
    <property type="protein sequence ID" value="MBB3041816.1"/>
    <property type="molecule type" value="Genomic_DNA"/>
</dbReference>
<dbReference type="GO" id="GO:0016887">
    <property type="term" value="F:ATP hydrolysis activity"/>
    <property type="evidence" value="ECO:0007669"/>
    <property type="project" value="InterPro"/>
</dbReference>
<dbReference type="AlphaFoldDB" id="A0A7W4VU51"/>
<dbReference type="Gene3D" id="3.40.50.300">
    <property type="entry name" value="P-loop containing nucleotide triphosphate hydrolases"/>
    <property type="match status" value="1"/>
</dbReference>
<accession>A0A7W4VU51</accession>
<evidence type="ECO:0000313" key="8">
    <source>
        <dbReference type="Proteomes" id="UP000589626"/>
    </source>
</evidence>
<dbReference type="InterPro" id="IPR017871">
    <property type="entry name" value="ABC_transporter-like_CS"/>
</dbReference>
<dbReference type="InterPro" id="IPR003439">
    <property type="entry name" value="ABC_transporter-like_ATP-bd"/>
</dbReference>
<evidence type="ECO:0000256" key="3">
    <source>
        <dbReference type="ARBA" id="ARBA00022741"/>
    </source>
</evidence>
<keyword evidence="4 7" id="KW-0067">ATP-binding</keyword>
<dbReference type="GO" id="GO:0015658">
    <property type="term" value="F:branched-chain amino acid transmembrane transporter activity"/>
    <property type="evidence" value="ECO:0007669"/>
    <property type="project" value="TreeGrafter"/>
</dbReference>
<keyword evidence="3" id="KW-0547">Nucleotide-binding</keyword>
<dbReference type="InterPro" id="IPR003593">
    <property type="entry name" value="AAA+_ATPase"/>
</dbReference>
<dbReference type="Pfam" id="PF00005">
    <property type="entry name" value="ABC_tran"/>
    <property type="match status" value="1"/>
</dbReference>